<evidence type="ECO:0000256" key="7">
    <source>
        <dbReference type="ARBA" id="ARBA00022670"/>
    </source>
</evidence>
<evidence type="ECO:0000313" key="17">
    <source>
        <dbReference type="EMBL" id="AKU18746.1"/>
    </source>
</evidence>
<feature type="domain" description="Peptidase M1 membrane alanine aminopeptidase" evidence="14">
    <location>
        <begin position="234"/>
        <end position="447"/>
    </location>
</feature>
<dbReference type="InterPro" id="IPR027268">
    <property type="entry name" value="Peptidase_M4/M1_CTD_sf"/>
</dbReference>
<name>A0A0K1JPW2_9MICO</name>
<keyword evidence="6" id="KW-0031">Aminopeptidase</keyword>
<comment type="similarity">
    <text evidence="3">Belongs to the peptidase M1 family.</text>
</comment>
<evidence type="ECO:0000256" key="5">
    <source>
        <dbReference type="ARBA" id="ARBA00015611"/>
    </source>
</evidence>
<gene>
    <name evidence="17" type="ORF">VV02_08140</name>
</gene>
<dbReference type="PATRIC" id="fig|571913.6.peg.1668"/>
<keyword evidence="10" id="KW-0862">Zinc</keyword>
<accession>A0A0K1JPW2</accession>
<keyword evidence="8" id="KW-0479">Metal-binding</keyword>
<dbReference type="FunFam" id="1.10.390.10:FF:000004">
    <property type="entry name" value="Aminopeptidase N"/>
    <property type="match status" value="1"/>
</dbReference>
<keyword evidence="7" id="KW-0645">Protease</keyword>
<evidence type="ECO:0000259" key="14">
    <source>
        <dbReference type="Pfam" id="PF01433"/>
    </source>
</evidence>
<comment type="cofactor">
    <cofactor evidence="2">
        <name>Zn(2+)</name>
        <dbReference type="ChEBI" id="CHEBI:29105"/>
    </cofactor>
</comment>
<dbReference type="SUPFAM" id="SSF55486">
    <property type="entry name" value="Metalloproteases ('zincins'), catalytic domain"/>
    <property type="match status" value="1"/>
</dbReference>
<feature type="domain" description="Aminopeptidase N-like N-terminal" evidence="16">
    <location>
        <begin position="103"/>
        <end position="187"/>
    </location>
</feature>
<dbReference type="PANTHER" id="PTHR11533:SF174">
    <property type="entry name" value="PUROMYCIN-SENSITIVE AMINOPEPTIDASE-RELATED"/>
    <property type="match status" value="1"/>
</dbReference>
<dbReference type="STRING" id="571913.VV02_08140"/>
<evidence type="ECO:0000256" key="12">
    <source>
        <dbReference type="ARBA" id="ARBA00029811"/>
    </source>
</evidence>
<evidence type="ECO:0000256" key="6">
    <source>
        <dbReference type="ARBA" id="ARBA00022438"/>
    </source>
</evidence>
<evidence type="ECO:0000256" key="2">
    <source>
        <dbReference type="ARBA" id="ARBA00001947"/>
    </source>
</evidence>
<evidence type="ECO:0000256" key="3">
    <source>
        <dbReference type="ARBA" id="ARBA00010136"/>
    </source>
</evidence>
<evidence type="ECO:0000259" key="15">
    <source>
        <dbReference type="Pfam" id="PF11838"/>
    </source>
</evidence>
<dbReference type="GO" id="GO:0016020">
    <property type="term" value="C:membrane"/>
    <property type="evidence" value="ECO:0007669"/>
    <property type="project" value="TreeGrafter"/>
</dbReference>
<dbReference type="AlphaFoldDB" id="A0A0K1JPW2"/>
<dbReference type="GO" id="GO:0008270">
    <property type="term" value="F:zinc ion binding"/>
    <property type="evidence" value="ECO:0007669"/>
    <property type="project" value="InterPro"/>
</dbReference>
<dbReference type="FunFam" id="2.60.40.1730:FF:000010">
    <property type="entry name" value="Putative aminopeptidase N"/>
    <property type="match status" value="1"/>
</dbReference>
<dbReference type="SUPFAM" id="SSF63737">
    <property type="entry name" value="Leukotriene A4 hydrolase N-terminal domain"/>
    <property type="match status" value="1"/>
</dbReference>
<dbReference type="Pfam" id="PF11838">
    <property type="entry name" value="ERAP1_C"/>
    <property type="match status" value="1"/>
</dbReference>
<evidence type="ECO:0000256" key="10">
    <source>
        <dbReference type="ARBA" id="ARBA00022833"/>
    </source>
</evidence>
<evidence type="ECO:0000256" key="1">
    <source>
        <dbReference type="ARBA" id="ARBA00000098"/>
    </source>
</evidence>
<dbReference type="Gene3D" id="2.60.40.1730">
    <property type="entry name" value="tricorn interacting facor f3 domain"/>
    <property type="match status" value="1"/>
</dbReference>
<dbReference type="InterPro" id="IPR042097">
    <property type="entry name" value="Aminopeptidase_N-like_N_sf"/>
</dbReference>
<keyword evidence="9" id="KW-0378">Hydrolase</keyword>
<reference evidence="17 18" key="1">
    <citation type="submission" date="2015-03" db="EMBL/GenBank/DDBJ databases">
        <title>Luteipulveratus halotolerans sp. nov., a novel actinobacterium (Dermacoccaceae) from Sarawak, Malaysia.</title>
        <authorList>
            <person name="Juboi H."/>
            <person name="Basik A."/>
            <person name="Shamsul S.S."/>
            <person name="Arnold P."/>
            <person name="Schmitt E.K."/>
            <person name="Sanglier J.-J."/>
            <person name="Yeo T."/>
        </authorList>
    </citation>
    <scope>NUCLEOTIDE SEQUENCE [LARGE SCALE GENOMIC DNA]</scope>
    <source>
        <strain evidence="17 18">MN07-A0370</strain>
    </source>
</reference>
<dbReference type="PRINTS" id="PR00756">
    <property type="entry name" value="ALADIPTASE"/>
</dbReference>
<evidence type="ECO:0000256" key="4">
    <source>
        <dbReference type="ARBA" id="ARBA00012564"/>
    </source>
</evidence>
<dbReference type="InterPro" id="IPR014782">
    <property type="entry name" value="Peptidase_M1_dom"/>
</dbReference>
<dbReference type="InterPro" id="IPR050344">
    <property type="entry name" value="Peptidase_M1_aminopeptidases"/>
</dbReference>
<dbReference type="NCBIfam" id="TIGR02412">
    <property type="entry name" value="pepN_strep_liv"/>
    <property type="match status" value="1"/>
</dbReference>
<dbReference type="CDD" id="cd09602">
    <property type="entry name" value="M1_APN"/>
    <property type="match status" value="1"/>
</dbReference>
<dbReference type="KEGG" id="lmoi:VV02_08140"/>
<dbReference type="GO" id="GO:0016285">
    <property type="term" value="F:alanyl aminopeptidase activity"/>
    <property type="evidence" value="ECO:0007669"/>
    <property type="project" value="UniProtKB-EC"/>
</dbReference>
<dbReference type="PANTHER" id="PTHR11533">
    <property type="entry name" value="PROTEASE M1 ZINC METALLOPROTEASE"/>
    <property type="match status" value="1"/>
</dbReference>
<dbReference type="InterPro" id="IPR012778">
    <property type="entry name" value="Pept_M1_aminopeptidase"/>
</dbReference>
<evidence type="ECO:0000259" key="16">
    <source>
        <dbReference type="Pfam" id="PF17900"/>
    </source>
</evidence>
<dbReference type="EC" id="3.4.11.2" evidence="4"/>
<organism evidence="17 18">
    <name type="scientific">Luteipulveratus mongoliensis</name>
    <dbReference type="NCBI Taxonomy" id="571913"/>
    <lineage>
        <taxon>Bacteria</taxon>
        <taxon>Bacillati</taxon>
        <taxon>Actinomycetota</taxon>
        <taxon>Actinomycetes</taxon>
        <taxon>Micrococcales</taxon>
        <taxon>Dermacoccaceae</taxon>
        <taxon>Luteipulveratus</taxon>
    </lineage>
</organism>
<dbReference type="Gene3D" id="1.10.390.10">
    <property type="entry name" value="Neutral Protease Domain 2"/>
    <property type="match status" value="1"/>
</dbReference>
<evidence type="ECO:0000313" key="18">
    <source>
        <dbReference type="Proteomes" id="UP000066480"/>
    </source>
</evidence>
<comment type="catalytic activity">
    <reaction evidence="1">
        <text>Release of an N-terminal amino acid, Xaa-|-Yaa- from a peptide, amide or arylamide. Xaa is preferably Ala, but may be most amino acids including Pro (slow action). When a terminal hydrophobic residue is followed by a prolyl residue, the two may be released as an intact Xaa-Pro dipeptide.</text>
        <dbReference type="EC" id="3.4.11.2"/>
    </reaction>
</comment>
<feature type="domain" description="ERAP1-like C-terminal" evidence="15">
    <location>
        <begin position="531"/>
        <end position="849"/>
    </location>
</feature>
<evidence type="ECO:0000256" key="8">
    <source>
        <dbReference type="ARBA" id="ARBA00022723"/>
    </source>
</evidence>
<dbReference type="InterPro" id="IPR045357">
    <property type="entry name" value="Aminopeptidase_N-like_N"/>
</dbReference>
<proteinExistence type="inferred from homology"/>
<keyword evidence="18" id="KW-1185">Reference proteome</keyword>
<dbReference type="EMBL" id="CP011112">
    <property type="protein sequence ID" value="AKU18746.1"/>
    <property type="molecule type" value="Genomic_DNA"/>
</dbReference>
<evidence type="ECO:0000256" key="9">
    <source>
        <dbReference type="ARBA" id="ARBA00022801"/>
    </source>
</evidence>
<protein>
    <recommendedName>
        <fullName evidence="5">Aminopeptidase N</fullName>
        <ecNumber evidence="4">3.4.11.2</ecNumber>
    </recommendedName>
    <alternativeName>
        <fullName evidence="12">Alanine aminopeptidase</fullName>
    </alternativeName>
    <alternativeName>
        <fullName evidence="13">Lysyl aminopeptidase</fullName>
    </alternativeName>
</protein>
<dbReference type="GO" id="GO:0042277">
    <property type="term" value="F:peptide binding"/>
    <property type="evidence" value="ECO:0007669"/>
    <property type="project" value="TreeGrafter"/>
</dbReference>
<dbReference type="GO" id="GO:0006508">
    <property type="term" value="P:proteolysis"/>
    <property type="evidence" value="ECO:0007669"/>
    <property type="project" value="UniProtKB-KW"/>
</dbReference>
<dbReference type="GO" id="GO:0070006">
    <property type="term" value="F:metalloaminopeptidase activity"/>
    <property type="evidence" value="ECO:0007669"/>
    <property type="project" value="TreeGrafter"/>
</dbReference>
<evidence type="ECO:0000256" key="13">
    <source>
        <dbReference type="ARBA" id="ARBA00031533"/>
    </source>
</evidence>
<dbReference type="GO" id="GO:0043171">
    <property type="term" value="P:peptide catabolic process"/>
    <property type="evidence" value="ECO:0007669"/>
    <property type="project" value="TreeGrafter"/>
</dbReference>
<evidence type="ECO:0000256" key="11">
    <source>
        <dbReference type="ARBA" id="ARBA00023049"/>
    </source>
</evidence>
<dbReference type="Pfam" id="PF01433">
    <property type="entry name" value="Peptidase_M1"/>
    <property type="match status" value="1"/>
</dbReference>
<dbReference type="Pfam" id="PF17900">
    <property type="entry name" value="Peptidase_M1_N"/>
    <property type="match status" value="1"/>
</dbReference>
<dbReference type="GO" id="GO:0005615">
    <property type="term" value="C:extracellular space"/>
    <property type="evidence" value="ECO:0007669"/>
    <property type="project" value="TreeGrafter"/>
</dbReference>
<dbReference type="Proteomes" id="UP000066480">
    <property type="component" value="Chromosome"/>
</dbReference>
<dbReference type="InterPro" id="IPR001930">
    <property type="entry name" value="Peptidase_M1"/>
</dbReference>
<dbReference type="InterPro" id="IPR024571">
    <property type="entry name" value="ERAP1-like_C_dom"/>
</dbReference>
<dbReference type="GO" id="GO:0005737">
    <property type="term" value="C:cytoplasm"/>
    <property type="evidence" value="ECO:0007669"/>
    <property type="project" value="TreeGrafter"/>
</dbReference>
<keyword evidence="11" id="KW-0482">Metalloprotease</keyword>
<sequence length="862" mass="94166">MNLTHAECRQRATTVAVEGYRIEIDLAQAADADVKTFRSTSTITFTATTASTWIDLIADRVVSVTLNGQALDPASYDGARLPVSGLAERNELVVEADCVFSRDGQGLHRFTDPVDGKTYLYTHFEPTDARRLYANFEQPDLKAAFTFVITAPQDWQIVSGQAEESRTSTGDLATVTFEPTPRQSTYITAIAAGPYHRATDTWSIARADGSTQEVALGALCRQSMAEYFEAESIFEVTKQGLDFFDREFGYPYPWGKYDSIFVPEYNLGAMENPGLVTFTENYIHRGAATRAQKESRAEVILHEMSHMWFGDLVTPRWWDGLWLKESFADLMGYHVCEAATEFKDAWTTFASGRKPWAYRQDQLPTTHPIVATIDDLEAARQNFDGITYAKGASALKQLMAYVGRDAFFAGAREYFVQHAFDSTELDDLLGCLERSSGRDLKTWSRVWLETAGTSELTPVVDVDSEGRISRLTVQQVATDPLTGEAVSRPHRLVIGLYDVVDGSLRRTKAIETDISGDATEIPEAVGVSATLVLINDDDLSYAKVRLDATSLKTAHEHLATIESPLSRALVWTSLWNATRDAVLPAADFLDIVTAQASREPDSALMGTVLTNAKSAIESYLPVAQRDAARTRLVETCAAGLAAAAPESDAQLIWARHLTYAASTSSDGVDAVRGLLDGSAAPDGLSVDADLRWNAWASLAAQDAATAQELSGALAADDTMTGRTAYVLALASRPTADAKAAAWDKATTDDTVTNDHLRSLVQGFNHASGDPAPEYVERYFASIGDWWGSRTMVMASILARGLFPGGSLSEGQDPAEHPVVRQAQGWLEQHPDAPKALRRIVIELLDDLQRNLRAQATAPSLVE</sequence>